<organism evidence="11 12">
    <name type="scientific">Halorhodospira halophila (strain DSM 244 / SL1)</name>
    <name type="common">Ectothiorhodospira halophila (strain DSM 244 / SL1)</name>
    <dbReference type="NCBI Taxonomy" id="349124"/>
    <lineage>
        <taxon>Bacteria</taxon>
        <taxon>Pseudomonadati</taxon>
        <taxon>Pseudomonadota</taxon>
        <taxon>Gammaproteobacteria</taxon>
        <taxon>Chromatiales</taxon>
        <taxon>Ectothiorhodospiraceae</taxon>
        <taxon>Halorhodospira</taxon>
    </lineage>
</organism>
<keyword evidence="6" id="KW-0997">Cell inner membrane</keyword>
<evidence type="ECO:0000256" key="10">
    <source>
        <dbReference type="ARBA" id="ARBA00030772"/>
    </source>
</evidence>
<evidence type="ECO:0000256" key="5">
    <source>
        <dbReference type="ARBA" id="ARBA00022475"/>
    </source>
</evidence>
<evidence type="ECO:0000256" key="7">
    <source>
        <dbReference type="ARBA" id="ARBA00022692"/>
    </source>
</evidence>
<dbReference type="GO" id="GO:0015628">
    <property type="term" value="P:protein secretion by the type II secretion system"/>
    <property type="evidence" value="ECO:0007669"/>
    <property type="project" value="InterPro"/>
</dbReference>
<evidence type="ECO:0000256" key="3">
    <source>
        <dbReference type="ARBA" id="ARBA00021563"/>
    </source>
</evidence>
<sequence length="262" mass="28173">MRKLVITVLLLLGLVAGTVYAVGHIPAGSAWNAAERHLPVPAAWGRAEVEGSLRAGRVQRLEIPRLWGVDPGTLDVAWEVQGRSLVAGRLKVDLDGSLDDARFQGVATRSAGGWQVSEGSGEVSMDRLRQMASQRGVELPPVSGTVAYQIDRLSLSNDGELRSVEGRVTGRDLTVTHEGERLDLGSVVSSVSSSDNRAYGEVHDQGGPVALDGQWQVSRDGSYHLDATVTTREGADPALRDWLAQYAEPDGDGFRVRESGRR</sequence>
<evidence type="ECO:0000313" key="11">
    <source>
        <dbReference type="EMBL" id="ABM62339.1"/>
    </source>
</evidence>
<evidence type="ECO:0000256" key="9">
    <source>
        <dbReference type="ARBA" id="ARBA00023136"/>
    </source>
</evidence>
<keyword evidence="5" id="KW-1003">Cell membrane</keyword>
<dbReference type="KEGG" id="hha:Hhal_1575"/>
<keyword evidence="7" id="KW-0812">Transmembrane</keyword>
<keyword evidence="9" id="KW-0472">Membrane</keyword>
<evidence type="ECO:0000256" key="2">
    <source>
        <dbReference type="ARBA" id="ARBA00007208"/>
    </source>
</evidence>
<dbReference type="EMBL" id="CP000544">
    <property type="protein sequence ID" value="ABM62339.1"/>
    <property type="molecule type" value="Genomic_DNA"/>
</dbReference>
<dbReference type="STRING" id="349124.Hhal_1575"/>
<dbReference type="GO" id="GO:0005886">
    <property type="term" value="C:plasma membrane"/>
    <property type="evidence" value="ECO:0007669"/>
    <property type="project" value="UniProtKB-SubCell"/>
</dbReference>
<evidence type="ECO:0000256" key="1">
    <source>
        <dbReference type="ARBA" id="ARBA00004533"/>
    </source>
</evidence>
<keyword evidence="8" id="KW-0653">Protein transport</keyword>
<comment type="subcellular location">
    <subcellularLocation>
        <location evidence="1">Cell inner membrane</location>
    </subcellularLocation>
</comment>
<proteinExistence type="inferred from homology"/>
<evidence type="ECO:0000256" key="8">
    <source>
        <dbReference type="ARBA" id="ARBA00022927"/>
    </source>
</evidence>
<accession>A1WXC7</accession>
<dbReference type="AlphaFoldDB" id="A1WXC7"/>
<dbReference type="GO" id="GO:0015627">
    <property type="term" value="C:type II protein secretion system complex"/>
    <property type="evidence" value="ECO:0007669"/>
    <property type="project" value="InterPro"/>
</dbReference>
<reference evidence="12" key="1">
    <citation type="submission" date="2006-12" db="EMBL/GenBank/DDBJ databases">
        <title>Complete sequence of Halorhodospira halophila SL1.</title>
        <authorList>
            <consortium name="US DOE Joint Genome Institute"/>
            <person name="Copeland A."/>
            <person name="Lucas S."/>
            <person name="Lapidus A."/>
            <person name="Barry K."/>
            <person name="Detter J.C."/>
            <person name="Glavina del Rio T."/>
            <person name="Hammon N."/>
            <person name="Israni S."/>
            <person name="Dalin E."/>
            <person name="Tice H."/>
            <person name="Pitluck S."/>
            <person name="Saunders E."/>
            <person name="Brettin T."/>
            <person name="Bruce D."/>
            <person name="Han C."/>
            <person name="Tapia R."/>
            <person name="Schmutz J."/>
            <person name="Larimer F."/>
            <person name="Land M."/>
            <person name="Hauser L."/>
            <person name="Kyrpides N."/>
            <person name="Mikhailova N."/>
            <person name="Hoff W."/>
            <person name="Richardson P."/>
        </authorList>
    </citation>
    <scope>NUCLEOTIDE SEQUENCE [LARGE SCALE GENOMIC DNA]</scope>
    <source>
        <strain evidence="12">DSM 244 / SL1</strain>
    </source>
</reference>
<dbReference type="Pfam" id="PF01203">
    <property type="entry name" value="T2SSN"/>
    <property type="match status" value="1"/>
</dbReference>
<comment type="similarity">
    <text evidence="2">Belongs to the GSP N family.</text>
</comment>
<protein>
    <recommendedName>
        <fullName evidence="3">Type II secretion system protein N</fullName>
    </recommendedName>
    <alternativeName>
        <fullName evidence="10">General secretion pathway protein N</fullName>
    </alternativeName>
</protein>
<evidence type="ECO:0000256" key="6">
    <source>
        <dbReference type="ARBA" id="ARBA00022519"/>
    </source>
</evidence>
<dbReference type="RefSeq" id="WP_011814361.1">
    <property type="nucleotide sequence ID" value="NC_008789.1"/>
</dbReference>
<reference evidence="11 12" key="2">
    <citation type="journal article" date="2013" name="Stand. Genomic Sci.">
        <title>Complete genome sequence of Halorhodospira halophila SL1.</title>
        <authorList>
            <person name="Challacombe J.F."/>
            <person name="Majid S."/>
            <person name="Deole R."/>
            <person name="Brettin T.S."/>
            <person name="Bruce D."/>
            <person name="Delano S.F."/>
            <person name="Detter J.C."/>
            <person name="Gleasner C.D."/>
            <person name="Han C.S."/>
            <person name="Misra M."/>
            <person name="Reitenga K.G."/>
            <person name="Mikhailova N."/>
            <person name="Woyke T."/>
            <person name="Pitluck S."/>
            <person name="Nolan M."/>
            <person name="Land M.L."/>
            <person name="Saunders E."/>
            <person name="Tapia R."/>
            <person name="Lapidus A."/>
            <person name="Ivanova N."/>
            <person name="Hoff W.D."/>
        </authorList>
    </citation>
    <scope>NUCLEOTIDE SEQUENCE [LARGE SCALE GENOMIC DNA]</scope>
    <source>
        <strain evidence="12">DSM 244 / SL1</strain>
    </source>
</reference>
<keyword evidence="4" id="KW-0813">Transport</keyword>
<evidence type="ECO:0000256" key="4">
    <source>
        <dbReference type="ARBA" id="ARBA00022448"/>
    </source>
</evidence>
<evidence type="ECO:0000313" key="12">
    <source>
        <dbReference type="Proteomes" id="UP000000647"/>
    </source>
</evidence>
<dbReference type="HOGENOM" id="CLU_092754_0_0_6"/>
<keyword evidence="12" id="KW-1185">Reference proteome</keyword>
<name>A1WXC7_HALHL</name>
<dbReference type="InterPro" id="IPR022792">
    <property type="entry name" value="T2SS_protein-GspN"/>
</dbReference>
<dbReference type="OrthoDB" id="6118198at2"/>
<gene>
    <name evidence="11" type="ordered locus">Hhal_1575</name>
</gene>
<dbReference type="Proteomes" id="UP000000647">
    <property type="component" value="Chromosome"/>
</dbReference>